<dbReference type="PRINTS" id="PR00260">
    <property type="entry name" value="CHEMTRNSDUCR"/>
</dbReference>
<keyword evidence="5 7" id="KW-0807">Transducer</keyword>
<dbReference type="Proteomes" id="UP000256999">
    <property type="component" value="Unassembled WGS sequence"/>
</dbReference>
<dbReference type="PROSITE" id="PS50111">
    <property type="entry name" value="CHEMOTAXIS_TRANSDUC_2"/>
    <property type="match status" value="1"/>
</dbReference>
<gene>
    <name evidence="12" type="ORF">DXX92_18520</name>
</gene>
<dbReference type="PROSITE" id="PS50885">
    <property type="entry name" value="HAMP"/>
    <property type="match status" value="1"/>
</dbReference>
<evidence type="ECO:0000313" key="12">
    <source>
        <dbReference type="EMBL" id="REL37147.1"/>
    </source>
</evidence>
<evidence type="ECO:0000256" key="9">
    <source>
        <dbReference type="SAM" id="Phobius"/>
    </source>
</evidence>
<evidence type="ECO:0000256" key="8">
    <source>
        <dbReference type="SAM" id="Coils"/>
    </source>
</evidence>
<dbReference type="SUPFAM" id="SSF58104">
    <property type="entry name" value="Methyl-accepting chemotaxis protein (MCP) signaling domain"/>
    <property type="match status" value="1"/>
</dbReference>
<protein>
    <submittedName>
        <fullName evidence="12">Methyl-accepting chemotaxis protein</fullName>
    </submittedName>
</protein>
<dbReference type="InterPro" id="IPR004090">
    <property type="entry name" value="Chemotax_Me-accpt_rcpt"/>
</dbReference>
<keyword evidence="8" id="KW-0175">Coiled coil</keyword>
<dbReference type="InterPro" id="IPR003660">
    <property type="entry name" value="HAMP_dom"/>
</dbReference>
<dbReference type="InterPro" id="IPR004089">
    <property type="entry name" value="MCPsignal_dom"/>
</dbReference>
<keyword evidence="2 9" id="KW-0812">Transmembrane</keyword>
<accession>A0A3E0UKG9</accession>
<dbReference type="Pfam" id="PF00015">
    <property type="entry name" value="MCPsignal"/>
    <property type="match status" value="1"/>
</dbReference>
<comment type="similarity">
    <text evidence="6">Belongs to the methyl-accepting chemotaxis (MCP) protein family.</text>
</comment>
<dbReference type="GO" id="GO:0016020">
    <property type="term" value="C:membrane"/>
    <property type="evidence" value="ECO:0007669"/>
    <property type="project" value="UniProtKB-SubCell"/>
</dbReference>
<comment type="subcellular location">
    <subcellularLocation>
        <location evidence="1">Membrane</location>
        <topology evidence="1">Multi-pass membrane protein</topology>
    </subcellularLocation>
</comment>
<feature type="coiled-coil region" evidence="8">
    <location>
        <begin position="511"/>
        <end position="538"/>
    </location>
</feature>
<feature type="domain" description="Methyl-accepting transducer" evidence="10">
    <location>
        <begin position="366"/>
        <end position="603"/>
    </location>
</feature>
<evidence type="ECO:0000256" key="6">
    <source>
        <dbReference type="ARBA" id="ARBA00029447"/>
    </source>
</evidence>
<sequence length="631" mass="68413">MYQVGNTLKTNRLLLAEYQNLKSLTTVDFYRTIASYLQSGDASLLTTAESLLDQINTSAEQLSIADLGATVSEKTTELKQNIADTYRPLGKLSGDPMALLRNNEQGISSLNSGLANYARQSNELSSDQRLDYLATTNNIASALTSVINVRSKIFASDNVNSSLLNQPLSELNSLAGKLANFPLLGIFETGVETDDEDELGDDDDLLLDDEEEATDLSEEALDELRSLVGRYRSELNNTISQQQQRQQGLALLNADVSAIEKIILEGEAIILAEQKSINDRITWVVILLMSILVVFLAANYWLTRTVVLNPLRRLRDSFVTLVNEGRVDLIEGIPEKTELGQISSSFNKMVTQLAEEDKQKAKQLGLVSTAMQTMETQAQTILNSSSSTSAHLAAVDEIMAALSQVTEHVNSLSQQVVDNAQASQQALTDSQQKVDEALAASEQTSLAAQAGKEAIESLGQSVESVGTIVDVISSIADQTNLLALNAAIEAARAGEHGRGFSVVADEVRQLAGKTQESLKQVSDRLDQLNHDSKALETNIFDIEAASSRQREISDALNENTANVLDQASASAGVAADSLEQINQQRHHFAEFEQAMESVRGEVTYSRELAETISSDVATQVVDISATLKLVS</sequence>
<feature type="transmembrane region" description="Helical" evidence="9">
    <location>
        <begin position="281"/>
        <end position="302"/>
    </location>
</feature>
<dbReference type="Gene3D" id="1.10.287.950">
    <property type="entry name" value="Methyl-accepting chemotaxis protein"/>
    <property type="match status" value="1"/>
</dbReference>
<evidence type="ECO:0000256" key="4">
    <source>
        <dbReference type="ARBA" id="ARBA00023136"/>
    </source>
</evidence>
<keyword evidence="4 9" id="KW-0472">Membrane</keyword>
<dbReference type="Gene3D" id="6.10.340.10">
    <property type="match status" value="1"/>
</dbReference>
<evidence type="ECO:0000259" key="10">
    <source>
        <dbReference type="PROSITE" id="PS50111"/>
    </source>
</evidence>
<name>A0A3E0UKG9_9GAMM</name>
<dbReference type="AlphaFoldDB" id="A0A3E0UKG9"/>
<evidence type="ECO:0000256" key="3">
    <source>
        <dbReference type="ARBA" id="ARBA00022989"/>
    </source>
</evidence>
<dbReference type="PANTHER" id="PTHR32089">
    <property type="entry name" value="METHYL-ACCEPTING CHEMOTAXIS PROTEIN MCPB"/>
    <property type="match status" value="1"/>
</dbReference>
<evidence type="ECO:0000259" key="11">
    <source>
        <dbReference type="PROSITE" id="PS50885"/>
    </source>
</evidence>
<dbReference type="SMART" id="SM00283">
    <property type="entry name" value="MA"/>
    <property type="match status" value="1"/>
</dbReference>
<dbReference type="PANTHER" id="PTHR32089:SF119">
    <property type="entry name" value="METHYL-ACCEPTING CHEMOTAXIS PROTEIN CTPL"/>
    <property type="match status" value="1"/>
</dbReference>
<dbReference type="EMBL" id="QUOV01000001">
    <property type="protein sequence ID" value="REL37147.1"/>
    <property type="molecule type" value="Genomic_DNA"/>
</dbReference>
<dbReference type="GO" id="GO:0007165">
    <property type="term" value="P:signal transduction"/>
    <property type="evidence" value="ECO:0007669"/>
    <property type="project" value="UniProtKB-KW"/>
</dbReference>
<feature type="domain" description="HAMP" evidence="11">
    <location>
        <begin position="305"/>
        <end position="358"/>
    </location>
</feature>
<dbReference type="GO" id="GO:0006935">
    <property type="term" value="P:chemotaxis"/>
    <property type="evidence" value="ECO:0007669"/>
    <property type="project" value="InterPro"/>
</dbReference>
<evidence type="ECO:0000256" key="2">
    <source>
        <dbReference type="ARBA" id="ARBA00022692"/>
    </source>
</evidence>
<proteinExistence type="inferred from homology"/>
<dbReference type="GO" id="GO:0004888">
    <property type="term" value="F:transmembrane signaling receptor activity"/>
    <property type="evidence" value="ECO:0007669"/>
    <property type="project" value="InterPro"/>
</dbReference>
<comment type="caution">
    <text evidence="12">The sequence shown here is derived from an EMBL/GenBank/DDBJ whole genome shotgun (WGS) entry which is preliminary data.</text>
</comment>
<evidence type="ECO:0000256" key="5">
    <source>
        <dbReference type="ARBA" id="ARBA00023224"/>
    </source>
</evidence>
<evidence type="ECO:0000313" key="13">
    <source>
        <dbReference type="Proteomes" id="UP000256999"/>
    </source>
</evidence>
<reference evidence="12 13" key="1">
    <citation type="submission" date="2018-08" db="EMBL/GenBank/DDBJ databases">
        <title>Thalassotalea euphylliae genome.</title>
        <authorList>
            <person name="Summers S."/>
            <person name="Rice S.A."/>
            <person name="Freckelton M.L."/>
            <person name="Nedved B.T."/>
            <person name="Hadfield M.G."/>
        </authorList>
    </citation>
    <scope>NUCLEOTIDE SEQUENCE [LARGE SCALE GENOMIC DNA]</scope>
    <source>
        <strain evidence="12 13">H2</strain>
    </source>
</reference>
<evidence type="ECO:0000256" key="7">
    <source>
        <dbReference type="PROSITE-ProRule" id="PRU00284"/>
    </source>
</evidence>
<keyword evidence="3 9" id="KW-1133">Transmembrane helix</keyword>
<organism evidence="12 13">
    <name type="scientific">Thalassotalea euphylliae</name>
    <dbReference type="NCBI Taxonomy" id="1655234"/>
    <lineage>
        <taxon>Bacteria</taxon>
        <taxon>Pseudomonadati</taxon>
        <taxon>Pseudomonadota</taxon>
        <taxon>Gammaproteobacteria</taxon>
        <taxon>Alteromonadales</taxon>
        <taxon>Colwelliaceae</taxon>
        <taxon>Thalassotalea</taxon>
    </lineage>
</organism>
<evidence type="ECO:0000256" key="1">
    <source>
        <dbReference type="ARBA" id="ARBA00004141"/>
    </source>
</evidence>